<dbReference type="SUPFAM" id="SSF53098">
    <property type="entry name" value="Ribonuclease H-like"/>
    <property type="match status" value="1"/>
</dbReference>
<evidence type="ECO:0000259" key="1">
    <source>
        <dbReference type="PROSITE" id="PS50878"/>
    </source>
</evidence>
<dbReference type="Pfam" id="PF00078">
    <property type="entry name" value="RVT_1"/>
    <property type="match status" value="1"/>
</dbReference>
<dbReference type="Gene3D" id="3.60.10.10">
    <property type="entry name" value="Endonuclease/exonuclease/phosphatase"/>
    <property type="match status" value="1"/>
</dbReference>
<dbReference type="CDD" id="cd01650">
    <property type="entry name" value="RT_nLTR_like"/>
    <property type="match status" value="1"/>
</dbReference>
<dbReference type="InterPro" id="IPR044730">
    <property type="entry name" value="RNase_H-like_dom_plant"/>
</dbReference>
<dbReference type="Gramene" id="evm.model.03.370">
    <property type="protein sequence ID" value="cds.evm.model.03.370"/>
    <property type="gene ID" value="evm.TU.03.370"/>
</dbReference>
<protein>
    <recommendedName>
        <fullName evidence="1">Reverse transcriptase domain-containing protein</fullName>
    </recommendedName>
</protein>
<dbReference type="Proteomes" id="UP000596661">
    <property type="component" value="Chromosome 3"/>
</dbReference>
<dbReference type="InterPro" id="IPR025558">
    <property type="entry name" value="DUF4283"/>
</dbReference>
<reference evidence="2" key="2">
    <citation type="submission" date="2021-03" db="UniProtKB">
        <authorList>
            <consortium name="EnsemblPlants"/>
        </authorList>
    </citation>
    <scope>IDENTIFICATION</scope>
</reference>
<dbReference type="GO" id="GO:0004523">
    <property type="term" value="F:RNA-DNA hybrid ribonuclease activity"/>
    <property type="evidence" value="ECO:0007669"/>
    <property type="project" value="InterPro"/>
</dbReference>
<dbReference type="EnsemblPlants" id="evm.model.03.370">
    <property type="protein sequence ID" value="cds.evm.model.03.370"/>
    <property type="gene ID" value="evm.TU.03.370"/>
</dbReference>
<evidence type="ECO:0000313" key="3">
    <source>
        <dbReference type="Proteomes" id="UP000596661"/>
    </source>
</evidence>
<feature type="domain" description="Reverse transcriptase" evidence="1">
    <location>
        <begin position="532"/>
        <end position="797"/>
    </location>
</feature>
<name>A0A803P8S6_CANSA</name>
<evidence type="ECO:0000313" key="2">
    <source>
        <dbReference type="EnsemblPlants" id="cds.evm.model.03.370"/>
    </source>
</evidence>
<dbReference type="PANTHER" id="PTHR33116">
    <property type="entry name" value="REVERSE TRANSCRIPTASE ZINC-BINDING DOMAIN-CONTAINING PROTEIN-RELATED-RELATED"/>
    <property type="match status" value="1"/>
</dbReference>
<proteinExistence type="predicted"/>
<reference evidence="2" key="1">
    <citation type="submission" date="2018-11" db="EMBL/GenBank/DDBJ databases">
        <authorList>
            <person name="Grassa J C."/>
        </authorList>
    </citation>
    <scope>NUCLEOTIDE SEQUENCE [LARGE SCALE GENOMIC DNA]</scope>
</reference>
<keyword evidence="3" id="KW-1185">Reference proteome</keyword>
<organism evidence="2 3">
    <name type="scientific">Cannabis sativa</name>
    <name type="common">Hemp</name>
    <name type="synonym">Marijuana</name>
    <dbReference type="NCBI Taxonomy" id="3483"/>
    <lineage>
        <taxon>Eukaryota</taxon>
        <taxon>Viridiplantae</taxon>
        <taxon>Streptophyta</taxon>
        <taxon>Embryophyta</taxon>
        <taxon>Tracheophyta</taxon>
        <taxon>Spermatophyta</taxon>
        <taxon>Magnoliopsida</taxon>
        <taxon>eudicotyledons</taxon>
        <taxon>Gunneridae</taxon>
        <taxon>Pentapetalae</taxon>
        <taxon>rosids</taxon>
        <taxon>fabids</taxon>
        <taxon>Rosales</taxon>
        <taxon>Cannabaceae</taxon>
        <taxon>Cannabis</taxon>
    </lineage>
</organism>
<dbReference type="InterPro" id="IPR036397">
    <property type="entry name" value="RNaseH_sf"/>
</dbReference>
<dbReference type="InterPro" id="IPR043502">
    <property type="entry name" value="DNA/RNA_pol_sf"/>
</dbReference>
<dbReference type="InterPro" id="IPR002156">
    <property type="entry name" value="RNaseH_domain"/>
</dbReference>
<dbReference type="Pfam" id="PF14111">
    <property type="entry name" value="DUF4283"/>
    <property type="match status" value="1"/>
</dbReference>
<dbReference type="Pfam" id="PF13456">
    <property type="entry name" value="RVT_3"/>
    <property type="match status" value="1"/>
</dbReference>
<dbReference type="CDD" id="cd06222">
    <property type="entry name" value="RNase_H_like"/>
    <property type="match status" value="1"/>
</dbReference>
<dbReference type="SUPFAM" id="SSF56219">
    <property type="entry name" value="DNase I-like"/>
    <property type="match status" value="1"/>
</dbReference>
<dbReference type="Gene3D" id="3.30.420.10">
    <property type="entry name" value="Ribonuclease H-like superfamily/Ribonuclease H"/>
    <property type="match status" value="1"/>
</dbReference>
<sequence length="1313" mass="148747">MDNHDNMEVDNGRRFEILLEGDDDDGGLRYEAEETELSYFGDRWCLVGRFLTDKALDFMAMQHKMASLWRLGRGLYVKELDHNLYLFQFYHDVDIDRVIEGNPWTFDRAPLVFSRLKIGEAPRNVVLNTLDFCIQLHGMTIGFMSAKVVKDIGNYVGTFVEAEQLHGGDMRNNLEENMAKKVGSGSNKDMGIDEGEVEGDIDTDGELFILENKRKRVNIGITIGLTTSGPNNNGSMEMLEETLEVYGSFAVEAQGRSGGLALLWKCQDEGRVVGFSQHHIDFMVGREGFEKTLLSCNLTDVELVGYQFTLEKGRGTSNWIELRLDRALVSSTWYQSFPNTRLINLDTSPSDHNPLCLELEVQNVVPPIRRFRFENAWLKEPLCFEIVHDCWNHHGNGNITSKIEACATKLATWGKGVTGNFKKRIQLCRKELKLLKNKRDEASIQRYSEEGDQNSKYFHRAASKRRSANQIVKLKDNVGNWKEWGSGLEGVMVDYFSHLFSDKSPGPDGMTPAFFQKCWSIVSKDVVDFIQHFFISGQIEQGCSEANVVLIPKKIVPERMSDLRPIALCNVLYKTITKVLANRMNHQMHEIVSETQNAFIPDRLISDNILVSFEILHYLKRKRKGKEGYMVLKLDLSKAYDRIEWPFLEKILAKLGFCDEWISLVMKCVSSARYMVTHGGREMGPIFPSRGIRQGDPLSPYLFIICAEGLSSLIRSYEARGWIHGCKVSNGALRVSHMLFADDSYLYCKATIINTDDTSRTSINHFLQMSQADDRSMYLVLPSTMGRNKTTALGYLRDRVRRKLQGWDSKILSRAGKEVLIKSVAQALPSYAMSVFLLPWEISRDIESLLAKFWWKGSSGDARGISWMSWDRMCDHKSNGGMGFCNFRDFNLALLGKQGWRFITRPNSLASCIFKARYYPRGSFFNAELGNNPSFVCRSVWEARPLIRNGVRWCVGDGSGINVLGEPWLPDPDNPFIISDHPALQNAKVENLFSLGGKEWDFPSCDHLCWWKEGSGVYSVRSAYQILQESKGRGDDGAATGFWKQLWELKIPPKVKNLVWRAGVACLPTLAQLVTKRVAEVWERVGIGTIGADGGSFADWCTAIFLKQSAEMRCLIATLCWAIWGAINDRIWQKKLVSASAIVASAKCFLDQWHIAQKSQIETSWSGLQVKDGVEQWAKPVENSIKINVDATIFEEQNHFGLACVIRDHNGFLLTALTRLFRGAIHRMVAEALSFREALSWLKTHQRHMAVIETDCLLVVQALRSSIHTSSPFGEIITKCKNLLAQVRNVSFNFVKRSANVVAHEISSIYVTS</sequence>
<dbReference type="InterPro" id="IPR000477">
    <property type="entry name" value="RT_dom"/>
</dbReference>
<dbReference type="PROSITE" id="PS50878">
    <property type="entry name" value="RT_POL"/>
    <property type="match status" value="1"/>
</dbReference>
<dbReference type="InterPro" id="IPR012337">
    <property type="entry name" value="RNaseH-like_sf"/>
</dbReference>
<dbReference type="SUPFAM" id="SSF56672">
    <property type="entry name" value="DNA/RNA polymerases"/>
    <property type="match status" value="1"/>
</dbReference>
<dbReference type="PANTHER" id="PTHR33116:SF86">
    <property type="entry name" value="REVERSE TRANSCRIPTASE DOMAIN-CONTAINING PROTEIN"/>
    <property type="match status" value="1"/>
</dbReference>
<dbReference type="GO" id="GO:0003676">
    <property type="term" value="F:nucleic acid binding"/>
    <property type="evidence" value="ECO:0007669"/>
    <property type="project" value="InterPro"/>
</dbReference>
<dbReference type="EMBL" id="UZAU01000253">
    <property type="status" value="NOT_ANNOTATED_CDS"/>
    <property type="molecule type" value="Genomic_DNA"/>
</dbReference>
<dbReference type="InterPro" id="IPR036691">
    <property type="entry name" value="Endo/exonu/phosph_ase_sf"/>
</dbReference>
<accession>A0A803P8S6</accession>